<proteinExistence type="predicted"/>
<feature type="compositionally biased region" description="Low complexity" evidence="1">
    <location>
        <begin position="290"/>
        <end position="299"/>
    </location>
</feature>
<evidence type="ECO:0000313" key="3">
    <source>
        <dbReference type="EMBL" id="KAL2911443.1"/>
    </source>
</evidence>
<evidence type="ECO:0000256" key="2">
    <source>
        <dbReference type="SAM" id="SignalP"/>
    </source>
</evidence>
<evidence type="ECO:0008006" key="5">
    <source>
        <dbReference type="Google" id="ProtNLM"/>
    </source>
</evidence>
<keyword evidence="4" id="KW-1185">Reference proteome</keyword>
<gene>
    <name evidence="3" type="ORF">HK105_209094</name>
</gene>
<evidence type="ECO:0000313" key="4">
    <source>
        <dbReference type="Proteomes" id="UP001527925"/>
    </source>
</evidence>
<accession>A0ABR4MVZ2</accession>
<feature type="chain" id="PRO_5046893772" description="Chitin-binding type-4 domain-containing protein" evidence="2">
    <location>
        <begin position="21"/>
        <end position="372"/>
    </location>
</feature>
<keyword evidence="2" id="KW-0732">Signal</keyword>
<feature type="region of interest" description="Disordered" evidence="1">
    <location>
        <begin position="208"/>
        <end position="308"/>
    </location>
</feature>
<reference evidence="3 4" key="1">
    <citation type="submission" date="2023-09" db="EMBL/GenBank/DDBJ databases">
        <title>Pangenome analysis of Batrachochytrium dendrobatidis and related Chytrids.</title>
        <authorList>
            <person name="Yacoub M.N."/>
            <person name="Stajich J.E."/>
            <person name="James T.Y."/>
        </authorList>
    </citation>
    <scope>NUCLEOTIDE SEQUENCE [LARGE SCALE GENOMIC DNA]</scope>
    <source>
        <strain evidence="3 4">JEL0888</strain>
    </source>
</reference>
<name>A0ABR4MVZ2_9FUNG</name>
<dbReference type="Proteomes" id="UP001527925">
    <property type="component" value="Unassembled WGS sequence"/>
</dbReference>
<comment type="caution">
    <text evidence="3">The sequence shown here is derived from an EMBL/GenBank/DDBJ whole genome shotgun (WGS) entry which is preliminary data.</text>
</comment>
<feature type="signal peptide" evidence="2">
    <location>
        <begin position="1"/>
        <end position="20"/>
    </location>
</feature>
<feature type="compositionally biased region" description="Low complexity" evidence="1">
    <location>
        <begin position="210"/>
        <end position="221"/>
    </location>
</feature>
<feature type="compositionally biased region" description="Basic residues" evidence="1">
    <location>
        <begin position="248"/>
        <end position="262"/>
    </location>
</feature>
<evidence type="ECO:0000256" key="1">
    <source>
        <dbReference type="SAM" id="MobiDB-lite"/>
    </source>
</evidence>
<protein>
    <recommendedName>
        <fullName evidence="5">Chitin-binding type-4 domain-containing protein</fullName>
    </recommendedName>
</protein>
<feature type="compositionally biased region" description="Low complexity" evidence="1">
    <location>
        <begin position="229"/>
        <end position="247"/>
    </location>
</feature>
<sequence length="372" mass="39632">MLSALLLPLLPLLALPASIAAHGNLVNVKPIGSFQTGATRGYNKAGTDISSLRNPVEGEGVCRGLPPGKPVEISLVNGQDMTITLAFSLNANHIGPCWVEIMDPQGRGGPWTIAHVEGPLGCARRPVGRYDVLPGGRASEICPGLVPPIVKDVSDDMCMSEWTFKVTNADQITCTTCVLRWRWWGEHISATDPEKYENCIDVNIVNASGQQQQQQAPGPKGSPEKPSKTTKASKTTNKPPKTSSKPSRTSKKPKPTTRKRFRTTTSAANLVDPTPQSTPTPDGETPCIETPSSSPTPGGNDTGGDGNLAGSSNCYDNASKSGKSGLNFACASKSSRRFYACYPENPLRAPQIQKCPNGTTCKQHGKWIACRP</sequence>
<dbReference type="EMBL" id="JADGIZ020000109">
    <property type="protein sequence ID" value="KAL2911443.1"/>
    <property type="molecule type" value="Genomic_DNA"/>
</dbReference>
<organism evidence="3 4">
    <name type="scientific">Polyrhizophydium stewartii</name>
    <dbReference type="NCBI Taxonomy" id="2732419"/>
    <lineage>
        <taxon>Eukaryota</taxon>
        <taxon>Fungi</taxon>
        <taxon>Fungi incertae sedis</taxon>
        <taxon>Chytridiomycota</taxon>
        <taxon>Chytridiomycota incertae sedis</taxon>
        <taxon>Chytridiomycetes</taxon>
        <taxon>Rhizophydiales</taxon>
        <taxon>Rhizophydiales incertae sedis</taxon>
        <taxon>Polyrhizophydium</taxon>
    </lineage>
</organism>